<evidence type="ECO:0000313" key="4">
    <source>
        <dbReference type="Proteomes" id="UP000054560"/>
    </source>
</evidence>
<dbReference type="AlphaFoldDB" id="A0A0L0EZH7"/>
<gene>
    <name evidence="3" type="ORF">SARC_17576</name>
</gene>
<dbReference type="PANTHER" id="PTHR24223">
    <property type="entry name" value="ATP-BINDING CASSETTE SUB-FAMILY C"/>
    <property type="match status" value="1"/>
</dbReference>
<accession>A0A0L0EZH7</accession>
<protein>
    <recommendedName>
        <fullName evidence="5">ABC transmembrane type-1 domain-containing protein</fullName>
    </recommendedName>
</protein>
<reference evidence="3 4" key="1">
    <citation type="submission" date="2011-02" db="EMBL/GenBank/DDBJ databases">
        <title>The Genome Sequence of Sphaeroforma arctica JP610.</title>
        <authorList>
            <consortium name="The Broad Institute Genome Sequencing Platform"/>
            <person name="Russ C."/>
            <person name="Cuomo C."/>
            <person name="Young S.K."/>
            <person name="Zeng Q."/>
            <person name="Gargeya S."/>
            <person name="Alvarado L."/>
            <person name="Berlin A."/>
            <person name="Chapman S.B."/>
            <person name="Chen Z."/>
            <person name="Freedman E."/>
            <person name="Gellesch M."/>
            <person name="Goldberg J."/>
            <person name="Griggs A."/>
            <person name="Gujja S."/>
            <person name="Heilman E."/>
            <person name="Heiman D."/>
            <person name="Howarth C."/>
            <person name="Mehta T."/>
            <person name="Neiman D."/>
            <person name="Pearson M."/>
            <person name="Roberts A."/>
            <person name="Saif S."/>
            <person name="Shea T."/>
            <person name="Shenoy N."/>
            <person name="Sisk P."/>
            <person name="Stolte C."/>
            <person name="Sykes S."/>
            <person name="White J."/>
            <person name="Yandava C."/>
            <person name="Burger G."/>
            <person name="Gray M.W."/>
            <person name="Holland P.W.H."/>
            <person name="King N."/>
            <person name="Lang F.B.F."/>
            <person name="Roger A.J."/>
            <person name="Ruiz-Trillo I."/>
            <person name="Haas B."/>
            <person name="Nusbaum C."/>
            <person name="Birren B."/>
        </authorList>
    </citation>
    <scope>NUCLEOTIDE SEQUENCE [LARGE SCALE GENOMIC DNA]</scope>
    <source>
        <strain evidence="3 4">JP610</strain>
    </source>
</reference>
<evidence type="ECO:0000256" key="2">
    <source>
        <dbReference type="ARBA" id="ARBA00022840"/>
    </source>
</evidence>
<dbReference type="eggNOG" id="KOG0054">
    <property type="taxonomic scope" value="Eukaryota"/>
</dbReference>
<proteinExistence type="predicted"/>
<dbReference type="Gene3D" id="3.40.50.300">
    <property type="entry name" value="P-loop containing nucleotide triphosphate hydrolases"/>
    <property type="match status" value="1"/>
</dbReference>
<dbReference type="InterPro" id="IPR027417">
    <property type="entry name" value="P-loop_NTPase"/>
</dbReference>
<dbReference type="SUPFAM" id="SSF52540">
    <property type="entry name" value="P-loop containing nucleoside triphosphate hydrolases"/>
    <property type="match status" value="1"/>
</dbReference>
<keyword evidence="2" id="KW-0067">ATP-binding</keyword>
<evidence type="ECO:0008006" key="5">
    <source>
        <dbReference type="Google" id="ProtNLM"/>
    </source>
</evidence>
<dbReference type="GO" id="GO:0016020">
    <property type="term" value="C:membrane"/>
    <property type="evidence" value="ECO:0007669"/>
    <property type="project" value="TreeGrafter"/>
</dbReference>
<keyword evidence="1" id="KW-0547">Nucleotide-binding</keyword>
<dbReference type="Proteomes" id="UP000054560">
    <property type="component" value="Unassembled WGS sequence"/>
</dbReference>
<evidence type="ECO:0000313" key="3">
    <source>
        <dbReference type="EMBL" id="KNC69905.1"/>
    </source>
</evidence>
<dbReference type="InterPro" id="IPR050173">
    <property type="entry name" value="ABC_transporter_C-like"/>
</dbReference>
<dbReference type="RefSeq" id="XP_014143807.1">
    <property type="nucleotide sequence ID" value="XM_014288332.1"/>
</dbReference>
<name>A0A0L0EZH7_9EUKA</name>
<evidence type="ECO:0000256" key="1">
    <source>
        <dbReference type="ARBA" id="ARBA00022741"/>
    </source>
</evidence>
<dbReference type="GO" id="GO:0005524">
    <property type="term" value="F:ATP binding"/>
    <property type="evidence" value="ECO:0007669"/>
    <property type="project" value="UniProtKB-KW"/>
</dbReference>
<dbReference type="STRING" id="667725.A0A0L0EZH7"/>
<dbReference type="GeneID" id="25918080"/>
<dbReference type="EMBL" id="KQ252849">
    <property type="protein sequence ID" value="KNC69905.1"/>
    <property type="molecule type" value="Genomic_DNA"/>
</dbReference>
<dbReference type="GO" id="GO:0042626">
    <property type="term" value="F:ATPase-coupled transmembrane transporter activity"/>
    <property type="evidence" value="ECO:0007669"/>
    <property type="project" value="TreeGrafter"/>
</dbReference>
<sequence length="83" mass="9069">GLLGEVPIVSGIRTRQDDRVAYGSQQTWIFQGTIRDNILFGEPYDVNKYQAVVYACALSTDFANQVKGDLTRVQASSLSGIGE</sequence>
<organism evidence="3 4">
    <name type="scientific">Sphaeroforma arctica JP610</name>
    <dbReference type="NCBI Taxonomy" id="667725"/>
    <lineage>
        <taxon>Eukaryota</taxon>
        <taxon>Ichthyosporea</taxon>
        <taxon>Ichthyophonida</taxon>
        <taxon>Sphaeroforma</taxon>
    </lineage>
</organism>
<dbReference type="OrthoDB" id="10056452at2759"/>
<keyword evidence="4" id="KW-1185">Reference proteome</keyword>
<feature type="non-terminal residue" evidence="3">
    <location>
        <position position="1"/>
    </location>
</feature>